<keyword evidence="2 5" id="KW-0812">Transmembrane</keyword>
<evidence type="ECO:0000259" key="6">
    <source>
        <dbReference type="Pfam" id="PF07298"/>
    </source>
</evidence>
<feature type="transmembrane region" description="Helical" evidence="5">
    <location>
        <begin position="140"/>
        <end position="160"/>
    </location>
</feature>
<protein>
    <submittedName>
        <fullName evidence="7">Uncharacterized membrane protein</fullName>
    </submittedName>
</protein>
<dbReference type="AlphaFoldDB" id="A0A1H2Y0H1"/>
<evidence type="ECO:0000256" key="2">
    <source>
        <dbReference type="ARBA" id="ARBA00022692"/>
    </source>
</evidence>
<evidence type="ECO:0000256" key="5">
    <source>
        <dbReference type="SAM" id="Phobius"/>
    </source>
</evidence>
<keyword evidence="3 5" id="KW-1133">Transmembrane helix</keyword>
<dbReference type="STRING" id="670155.SAMN04488001_2171"/>
<dbReference type="OrthoDB" id="7828645at2"/>
<sequence>MTWLQYAAVILAFFISHSVPVRPKIRAALVARLGERGFTTAYSALSLVMLAAVIAAAGHGPFVLLWSQAAWQHHVVMAGMLGVCVLLAFSVGRPNPFSFGGARNDQFDPAHPGIVRWTRHPVLMALLAWSMLHLLPNGNLAHVILFGIFAGFAAMGTKLVDKRKRRLMGDDQWQALLAQVRTSPLVPASARGTKVLIRAGVALIIYTALVVLHPMVIGVPVWG</sequence>
<accession>A0A1H2Y0H1</accession>
<dbReference type="EMBL" id="FNOI01000003">
    <property type="protein sequence ID" value="SDW98551.1"/>
    <property type="molecule type" value="Genomic_DNA"/>
</dbReference>
<evidence type="ECO:0000256" key="1">
    <source>
        <dbReference type="ARBA" id="ARBA00004141"/>
    </source>
</evidence>
<feature type="transmembrane region" description="Helical" evidence="5">
    <location>
        <begin position="73"/>
        <end position="91"/>
    </location>
</feature>
<dbReference type="GO" id="GO:0016020">
    <property type="term" value="C:membrane"/>
    <property type="evidence" value="ECO:0007669"/>
    <property type="project" value="UniProtKB-SubCell"/>
</dbReference>
<keyword evidence="4 5" id="KW-0472">Membrane</keyword>
<name>A0A1H2Y0H1_9RHOB</name>
<evidence type="ECO:0000256" key="3">
    <source>
        <dbReference type="ARBA" id="ARBA00022989"/>
    </source>
</evidence>
<organism evidence="7 8">
    <name type="scientific">Litoreibacter albidus</name>
    <dbReference type="NCBI Taxonomy" id="670155"/>
    <lineage>
        <taxon>Bacteria</taxon>
        <taxon>Pseudomonadati</taxon>
        <taxon>Pseudomonadota</taxon>
        <taxon>Alphaproteobacteria</taxon>
        <taxon>Rhodobacterales</taxon>
        <taxon>Roseobacteraceae</taxon>
        <taxon>Litoreibacter</taxon>
    </lineage>
</organism>
<proteinExistence type="predicted"/>
<evidence type="ECO:0000256" key="4">
    <source>
        <dbReference type="ARBA" id="ARBA00023136"/>
    </source>
</evidence>
<keyword evidence="8" id="KW-1185">Reference proteome</keyword>
<comment type="subcellular location">
    <subcellularLocation>
        <location evidence="1">Membrane</location>
        <topology evidence="1">Multi-pass membrane protein</topology>
    </subcellularLocation>
</comment>
<gene>
    <name evidence="7" type="ORF">SAMN04488001_2171</name>
</gene>
<feature type="transmembrane region" description="Helical" evidence="5">
    <location>
        <begin position="42"/>
        <end position="66"/>
    </location>
</feature>
<dbReference type="InterPro" id="IPR009915">
    <property type="entry name" value="NnrU_dom"/>
</dbReference>
<dbReference type="RefSeq" id="WP_089946943.1">
    <property type="nucleotide sequence ID" value="NZ_FNOI01000003.1"/>
</dbReference>
<dbReference type="Proteomes" id="UP000199441">
    <property type="component" value="Unassembled WGS sequence"/>
</dbReference>
<reference evidence="8" key="1">
    <citation type="submission" date="2016-10" db="EMBL/GenBank/DDBJ databases">
        <authorList>
            <person name="Varghese N."/>
            <person name="Submissions S."/>
        </authorList>
    </citation>
    <scope>NUCLEOTIDE SEQUENCE [LARGE SCALE GENOMIC DNA]</scope>
    <source>
        <strain evidence="8">DSM 26922</strain>
    </source>
</reference>
<dbReference type="Pfam" id="PF07298">
    <property type="entry name" value="NnrU"/>
    <property type="match status" value="1"/>
</dbReference>
<feature type="transmembrane region" description="Helical" evidence="5">
    <location>
        <begin position="195"/>
        <end position="217"/>
    </location>
</feature>
<feature type="domain" description="NnrU" evidence="6">
    <location>
        <begin position="8"/>
        <end position="220"/>
    </location>
</feature>
<evidence type="ECO:0000313" key="8">
    <source>
        <dbReference type="Proteomes" id="UP000199441"/>
    </source>
</evidence>
<evidence type="ECO:0000313" key="7">
    <source>
        <dbReference type="EMBL" id="SDW98551.1"/>
    </source>
</evidence>